<keyword evidence="10" id="KW-1185">Reference proteome</keyword>
<comment type="similarity">
    <text evidence="3">Belongs to the peptidase M24B family.</text>
</comment>
<dbReference type="Pfam" id="PF05195">
    <property type="entry name" value="AMP_N"/>
    <property type="match status" value="1"/>
</dbReference>
<evidence type="ECO:0000256" key="1">
    <source>
        <dbReference type="ARBA" id="ARBA00001424"/>
    </source>
</evidence>
<dbReference type="PANTHER" id="PTHR43226:SF4">
    <property type="entry name" value="XAA-PRO AMINOPEPTIDASE 3"/>
    <property type="match status" value="1"/>
</dbReference>
<dbReference type="EMBL" id="MLFK01000002">
    <property type="protein sequence ID" value="OIV43081.1"/>
    <property type="molecule type" value="Genomic_DNA"/>
</dbReference>
<feature type="domain" description="Aminopeptidase P N-terminal" evidence="8">
    <location>
        <begin position="6"/>
        <end position="140"/>
    </location>
</feature>
<accession>A0A1J7CBF4</accession>
<keyword evidence="6" id="KW-0378">Hydrolase</keyword>
<sequence>MRYDSIPVSLFENNRKRFTAKMQNNSLAILTSNDVMPNNADDVMGFAQNNDLFYLSGIEQDETILVLYPDAFKEENRAILFVKEANEQTLIWDGDFLSKEKVTAISGIKNVKWIDEFEKTIQLFAFEADAIYLGHNEHIKRLTSEMNTRQDRMIQWCKQKYPLHQYERAAKITRELRPVKSEEEIDLIKKAVSISVKGFKALLNAVKPGIKEYELEAELAYQYIKNGGNRHAFKPIVASGKNACSLHYNTNDSVCKDGEMILVDFGVCYANYNSDITRCLPVNGKFSARQKEVYESVLHCLKEGSKFLKPGVLSKDYELQMANLIETELVKLKLITLDEIAAQDPQNPAYKKYFMHGTAHYLGLDVHDVGLYSKPFEKGMVLTCEPGIYIREEGIGCRLENDYLLTENGNINLCEEMPIEIIEIEQLINTKNKS</sequence>
<dbReference type="RefSeq" id="WP_071635083.1">
    <property type="nucleotide sequence ID" value="NZ_MLFK01000002.1"/>
</dbReference>
<dbReference type="InterPro" id="IPR036005">
    <property type="entry name" value="Creatinase/aminopeptidase-like"/>
</dbReference>
<dbReference type="PANTHER" id="PTHR43226">
    <property type="entry name" value="XAA-PRO AMINOPEPTIDASE 3"/>
    <property type="match status" value="1"/>
</dbReference>
<evidence type="ECO:0000256" key="4">
    <source>
        <dbReference type="ARBA" id="ARBA00012574"/>
    </source>
</evidence>
<dbReference type="CDD" id="cd01087">
    <property type="entry name" value="Prolidase"/>
    <property type="match status" value="1"/>
</dbReference>
<evidence type="ECO:0000313" key="10">
    <source>
        <dbReference type="Proteomes" id="UP000182826"/>
    </source>
</evidence>
<evidence type="ECO:0000256" key="2">
    <source>
        <dbReference type="ARBA" id="ARBA00001936"/>
    </source>
</evidence>
<keyword evidence="7" id="KW-0464">Manganese</keyword>
<dbReference type="EC" id="3.4.11.9" evidence="4"/>
<comment type="catalytic activity">
    <reaction evidence="1">
        <text>Release of any N-terminal amino acid, including proline, that is linked to proline, even from a dipeptide or tripeptide.</text>
        <dbReference type="EC" id="3.4.11.9"/>
    </reaction>
</comment>
<dbReference type="OrthoDB" id="9806388at2"/>
<protein>
    <recommendedName>
        <fullName evidence="4">Xaa-Pro aminopeptidase</fullName>
        <ecNumber evidence="4">3.4.11.9</ecNumber>
    </recommendedName>
</protein>
<dbReference type="SUPFAM" id="SSF53092">
    <property type="entry name" value="Creatinase/prolidase N-terminal domain"/>
    <property type="match status" value="1"/>
</dbReference>
<dbReference type="GO" id="GO:0030145">
    <property type="term" value="F:manganese ion binding"/>
    <property type="evidence" value="ECO:0007669"/>
    <property type="project" value="InterPro"/>
</dbReference>
<dbReference type="InterPro" id="IPR052433">
    <property type="entry name" value="X-Pro_dipept-like"/>
</dbReference>
<dbReference type="Pfam" id="PF00557">
    <property type="entry name" value="Peptidase_M24"/>
    <property type="match status" value="1"/>
</dbReference>
<evidence type="ECO:0000256" key="5">
    <source>
        <dbReference type="ARBA" id="ARBA00022723"/>
    </source>
</evidence>
<evidence type="ECO:0000256" key="3">
    <source>
        <dbReference type="ARBA" id="ARBA00008766"/>
    </source>
</evidence>
<dbReference type="AlphaFoldDB" id="A0A1J7CBF4"/>
<keyword evidence="9" id="KW-0645">Protease</keyword>
<reference evidence="9 10" key="1">
    <citation type="submission" date="2016-10" db="EMBL/GenBank/DDBJ databases">
        <title>Draft Genome Sequence of Rhizobacteria Flavobacterium johnsoniae CI04.</title>
        <authorList>
            <person name="Bravo J.I."/>
            <person name="Lozano G.L."/>
            <person name="Handelsman J."/>
        </authorList>
    </citation>
    <scope>NUCLEOTIDE SEQUENCE [LARGE SCALE GENOMIC DNA]</scope>
    <source>
        <strain evidence="9 10">CI04</strain>
    </source>
</reference>
<evidence type="ECO:0000259" key="8">
    <source>
        <dbReference type="SMART" id="SM01011"/>
    </source>
</evidence>
<evidence type="ECO:0000256" key="7">
    <source>
        <dbReference type="ARBA" id="ARBA00023211"/>
    </source>
</evidence>
<dbReference type="InterPro" id="IPR029149">
    <property type="entry name" value="Creatin/AminoP/Spt16_N"/>
</dbReference>
<gene>
    <name evidence="9" type="ORF">BKM63_02395</name>
</gene>
<keyword evidence="5" id="KW-0479">Metal-binding</keyword>
<dbReference type="GO" id="GO:0070006">
    <property type="term" value="F:metalloaminopeptidase activity"/>
    <property type="evidence" value="ECO:0007669"/>
    <property type="project" value="InterPro"/>
</dbReference>
<dbReference type="SMART" id="SM01011">
    <property type="entry name" value="AMP_N"/>
    <property type="match status" value="1"/>
</dbReference>
<evidence type="ECO:0000313" key="9">
    <source>
        <dbReference type="EMBL" id="OIV43081.1"/>
    </source>
</evidence>
<dbReference type="Gene3D" id="3.40.350.10">
    <property type="entry name" value="Creatinase/prolidase N-terminal domain"/>
    <property type="match status" value="1"/>
</dbReference>
<dbReference type="SUPFAM" id="SSF55920">
    <property type="entry name" value="Creatinase/aminopeptidase"/>
    <property type="match status" value="1"/>
</dbReference>
<comment type="cofactor">
    <cofactor evidence="2">
        <name>Mn(2+)</name>
        <dbReference type="ChEBI" id="CHEBI:29035"/>
    </cofactor>
</comment>
<dbReference type="Proteomes" id="UP000182826">
    <property type="component" value="Unassembled WGS sequence"/>
</dbReference>
<organism evidence="9 10">
    <name type="scientific">Flavobacterium johnsoniae</name>
    <name type="common">Cytophaga johnsonae</name>
    <dbReference type="NCBI Taxonomy" id="986"/>
    <lineage>
        <taxon>Bacteria</taxon>
        <taxon>Pseudomonadati</taxon>
        <taxon>Bacteroidota</taxon>
        <taxon>Flavobacteriia</taxon>
        <taxon>Flavobacteriales</taxon>
        <taxon>Flavobacteriaceae</taxon>
        <taxon>Flavobacterium</taxon>
    </lineage>
</organism>
<comment type="caution">
    <text evidence="9">The sequence shown here is derived from an EMBL/GenBank/DDBJ whole genome shotgun (WGS) entry which is preliminary data.</text>
</comment>
<keyword evidence="9" id="KW-0031">Aminopeptidase</keyword>
<dbReference type="InterPro" id="IPR007865">
    <property type="entry name" value="Aminopep_P_N"/>
</dbReference>
<dbReference type="InterPro" id="IPR000994">
    <property type="entry name" value="Pept_M24"/>
</dbReference>
<dbReference type="GO" id="GO:0006508">
    <property type="term" value="P:proteolysis"/>
    <property type="evidence" value="ECO:0007669"/>
    <property type="project" value="TreeGrafter"/>
</dbReference>
<name>A0A1J7CBF4_FLAJO</name>
<evidence type="ECO:0000256" key="6">
    <source>
        <dbReference type="ARBA" id="ARBA00022801"/>
    </source>
</evidence>
<dbReference type="Gene3D" id="3.90.230.10">
    <property type="entry name" value="Creatinase/methionine aminopeptidase superfamily"/>
    <property type="match status" value="1"/>
</dbReference>
<proteinExistence type="inferred from homology"/>